<evidence type="ECO:0000313" key="3">
    <source>
        <dbReference type="EMBL" id="BAO55731.1"/>
    </source>
</evidence>
<feature type="domain" description="Methyltransferase type 11" evidence="2">
    <location>
        <begin position="39"/>
        <end position="127"/>
    </location>
</feature>
<dbReference type="InterPro" id="IPR050447">
    <property type="entry name" value="Erg6_SMT_methyltransf"/>
</dbReference>
<protein>
    <submittedName>
        <fullName evidence="3">Conserved domain protein</fullName>
    </submittedName>
</protein>
<dbReference type="InterPro" id="IPR029063">
    <property type="entry name" value="SAM-dependent_MTases_sf"/>
</dbReference>
<gene>
    <name evidence="3" type="ORF">NMS_1722</name>
</gene>
<dbReference type="CDD" id="cd02440">
    <property type="entry name" value="AdoMet_MTases"/>
    <property type="match status" value="1"/>
</dbReference>
<dbReference type="OrthoDB" id="9805171at2"/>
<keyword evidence="4" id="KW-1185">Reference proteome</keyword>
<dbReference type="InterPro" id="IPR013216">
    <property type="entry name" value="Methyltransf_11"/>
</dbReference>
<dbReference type="PANTHER" id="PTHR44068:SF11">
    <property type="entry name" value="GERANYL DIPHOSPHATE 2-C-METHYLTRANSFERASE"/>
    <property type="match status" value="1"/>
</dbReference>
<reference evidence="3 4" key="1">
    <citation type="journal article" date="2014" name="Proc. Natl. Acad. Sci. U.S.A.">
        <title>Functional characterization of flavobacteria rhodopsins reveals a unique class of light-driven chloride pump in bacteria.</title>
        <authorList>
            <person name="Yoshizawa S."/>
            <person name="Kumagai Y."/>
            <person name="Kim H."/>
            <person name="Ogura Y."/>
            <person name="Hayashi T."/>
            <person name="Iwasaki W."/>
            <person name="DeLong E.F."/>
            <person name="Kogure K."/>
        </authorList>
    </citation>
    <scope>NUCLEOTIDE SEQUENCE [LARGE SCALE GENOMIC DNA]</scope>
    <source>
        <strain evidence="3 4">S1-08</strain>
    </source>
</reference>
<dbReference type="Gene3D" id="3.40.50.150">
    <property type="entry name" value="Vaccinia Virus protein VP39"/>
    <property type="match status" value="1"/>
</dbReference>
<name>W8W054_9FLAO</name>
<dbReference type="Proteomes" id="UP000031760">
    <property type="component" value="Chromosome"/>
</dbReference>
<dbReference type="HOGENOM" id="CLU_080435_0_0_10"/>
<evidence type="ECO:0000256" key="1">
    <source>
        <dbReference type="ARBA" id="ARBA00022679"/>
    </source>
</evidence>
<proteinExistence type="predicted"/>
<dbReference type="EMBL" id="AP014548">
    <property type="protein sequence ID" value="BAO55731.1"/>
    <property type="molecule type" value="Genomic_DNA"/>
</dbReference>
<accession>W8W054</accession>
<dbReference type="AlphaFoldDB" id="W8W054"/>
<evidence type="ECO:0000313" key="4">
    <source>
        <dbReference type="Proteomes" id="UP000031760"/>
    </source>
</evidence>
<dbReference type="Pfam" id="PF08241">
    <property type="entry name" value="Methyltransf_11"/>
    <property type="match status" value="1"/>
</dbReference>
<dbReference type="SUPFAM" id="SSF53335">
    <property type="entry name" value="S-adenosyl-L-methionine-dependent methyltransferases"/>
    <property type="match status" value="1"/>
</dbReference>
<evidence type="ECO:0000259" key="2">
    <source>
        <dbReference type="Pfam" id="PF08241"/>
    </source>
</evidence>
<dbReference type="STRING" id="1454201.NMS_1722"/>
<dbReference type="KEGG" id="nmf:NMS_1722"/>
<organism evidence="3 4">
    <name type="scientific">Nonlabens marinus S1-08</name>
    <dbReference type="NCBI Taxonomy" id="1454201"/>
    <lineage>
        <taxon>Bacteria</taxon>
        <taxon>Pseudomonadati</taxon>
        <taxon>Bacteroidota</taxon>
        <taxon>Flavobacteriia</taxon>
        <taxon>Flavobacteriales</taxon>
        <taxon>Flavobacteriaceae</taxon>
        <taxon>Nonlabens</taxon>
    </lineage>
</organism>
<dbReference type="GO" id="GO:0008757">
    <property type="term" value="F:S-adenosylmethionine-dependent methyltransferase activity"/>
    <property type="evidence" value="ECO:0007669"/>
    <property type="project" value="InterPro"/>
</dbReference>
<dbReference type="RefSeq" id="WP_041496280.1">
    <property type="nucleotide sequence ID" value="NZ_AP014548.1"/>
</dbReference>
<sequence length="233" mass="26335">MDNFTRIPFNASNLDRYYIRTSIVKAIEDQLSVLSGKLLDIGCGKMPYKKFILEKSNVILYTGLDIEEAITYDAQVKPDYIWNGMNMPFEDNSYDCALGTEVLEHCPSPEIILNEVCRVLKPGGLFMGTVPFLWPLHEVPHDEYRFTPYALERHLHAAGFTAIEICATGGWHASMAQMLGLWTRRSGLSLRSRKVLSYIIKPIMSKLIKMDAGTPVSFKESQMITGLSFTAKK</sequence>
<keyword evidence="1" id="KW-0808">Transferase</keyword>
<dbReference type="PANTHER" id="PTHR44068">
    <property type="entry name" value="ZGC:194242"/>
    <property type="match status" value="1"/>
</dbReference>